<reference evidence="2 3" key="1">
    <citation type="submission" date="2018-11" db="EMBL/GenBank/DDBJ databases">
        <title>Species Designations Belie Phenotypic and Genotypic Heterogeneity in Oral Streptococci.</title>
        <authorList>
            <person name="Velsko I."/>
        </authorList>
    </citation>
    <scope>NUCLEOTIDE SEQUENCE [LARGE SCALE GENOMIC DNA]</scope>
    <source>
        <strain evidence="2 3">BCC15</strain>
    </source>
</reference>
<gene>
    <name evidence="2" type="ORF">D8865_09025</name>
</gene>
<evidence type="ECO:0000313" key="3">
    <source>
        <dbReference type="Proteomes" id="UP000278653"/>
    </source>
</evidence>
<sequence length="63" mass="7422">MDYIQFIQLQTTMTMLFLGIIVLCVIRIALQNKKVFRMLSIVVLIIPFSIMMISMSILDYLRH</sequence>
<organism evidence="2 3">
    <name type="scientific">Streptococcus mitis</name>
    <dbReference type="NCBI Taxonomy" id="28037"/>
    <lineage>
        <taxon>Bacteria</taxon>
        <taxon>Bacillati</taxon>
        <taxon>Bacillota</taxon>
        <taxon>Bacilli</taxon>
        <taxon>Lactobacillales</taxon>
        <taxon>Streptococcaceae</taxon>
        <taxon>Streptococcus</taxon>
        <taxon>Streptococcus mitis group</taxon>
    </lineage>
</organism>
<keyword evidence="1" id="KW-1133">Transmembrane helix</keyword>
<dbReference type="EMBL" id="RJNH01000013">
    <property type="protein sequence ID" value="RSI59604.1"/>
    <property type="molecule type" value="Genomic_DNA"/>
</dbReference>
<comment type="caution">
    <text evidence="2">The sequence shown here is derived from an EMBL/GenBank/DDBJ whole genome shotgun (WGS) entry which is preliminary data.</text>
</comment>
<protein>
    <submittedName>
        <fullName evidence="2">Uncharacterized protein</fullName>
    </submittedName>
</protein>
<accession>A0A3R9IME4</accession>
<proteinExistence type="predicted"/>
<keyword evidence="1" id="KW-0472">Membrane</keyword>
<feature type="transmembrane region" description="Helical" evidence="1">
    <location>
        <begin position="38"/>
        <end position="58"/>
    </location>
</feature>
<keyword evidence="1" id="KW-0812">Transmembrane</keyword>
<dbReference type="AlphaFoldDB" id="A0A3R9IME4"/>
<dbReference type="Proteomes" id="UP000278653">
    <property type="component" value="Unassembled WGS sequence"/>
</dbReference>
<name>A0A3R9IME4_STRMT</name>
<feature type="transmembrane region" description="Helical" evidence="1">
    <location>
        <begin position="6"/>
        <end position="26"/>
    </location>
</feature>
<evidence type="ECO:0000313" key="2">
    <source>
        <dbReference type="EMBL" id="RSI59604.1"/>
    </source>
</evidence>
<evidence type="ECO:0000256" key="1">
    <source>
        <dbReference type="SAM" id="Phobius"/>
    </source>
</evidence>